<keyword evidence="3" id="KW-1185">Reference proteome</keyword>
<dbReference type="AlphaFoldDB" id="A0A5E4PT47"/>
<protein>
    <submittedName>
        <fullName evidence="2">Uncharacterized protein</fullName>
    </submittedName>
</protein>
<dbReference type="EMBL" id="FZQP02000460">
    <property type="protein sequence ID" value="VVC89150.1"/>
    <property type="molecule type" value="Genomic_DNA"/>
</dbReference>
<evidence type="ECO:0000256" key="1">
    <source>
        <dbReference type="SAM" id="MobiDB-lite"/>
    </source>
</evidence>
<dbReference type="Proteomes" id="UP000324832">
    <property type="component" value="Unassembled WGS sequence"/>
</dbReference>
<accession>A0A5E4PT47</accession>
<gene>
    <name evidence="2" type="ORF">LSINAPIS_LOCUS2350</name>
</gene>
<reference evidence="2 3" key="1">
    <citation type="submission" date="2017-07" db="EMBL/GenBank/DDBJ databases">
        <authorList>
            <person name="Talla V."/>
            <person name="Backstrom N."/>
        </authorList>
    </citation>
    <scope>NUCLEOTIDE SEQUENCE [LARGE SCALE GENOMIC DNA]</scope>
</reference>
<proteinExistence type="predicted"/>
<organism evidence="2 3">
    <name type="scientific">Leptidea sinapis</name>
    <dbReference type="NCBI Taxonomy" id="189913"/>
    <lineage>
        <taxon>Eukaryota</taxon>
        <taxon>Metazoa</taxon>
        <taxon>Ecdysozoa</taxon>
        <taxon>Arthropoda</taxon>
        <taxon>Hexapoda</taxon>
        <taxon>Insecta</taxon>
        <taxon>Pterygota</taxon>
        <taxon>Neoptera</taxon>
        <taxon>Endopterygota</taxon>
        <taxon>Lepidoptera</taxon>
        <taxon>Glossata</taxon>
        <taxon>Ditrysia</taxon>
        <taxon>Papilionoidea</taxon>
        <taxon>Pieridae</taxon>
        <taxon>Dismorphiinae</taxon>
        <taxon>Leptidea</taxon>
    </lineage>
</organism>
<evidence type="ECO:0000313" key="2">
    <source>
        <dbReference type="EMBL" id="VVC89150.1"/>
    </source>
</evidence>
<sequence length="349" mass="38495">MKTSCELRYQGDLLLQHHWNYRKSASILGGITHLCGIGLETVGLDVKESSSNTALCVCAGGARGVCGGWWPPIAVFYITGVRVRRTTAASDASERDGDTTRSEQAAAVTSDHRPDIARLHHADAQYAVSICNGSDVGVQCSGWSGRREGLRQEPWRDDEQGLQYVQQPLLGRPHSDRTAHVHCEKEETVRNSRRVLHSRVYSLPAQLVLRSNKLNVLVVPTSSVCFTWRLVYSLETPFDSMEAHLIEDRSAEGGSSVSSPAMVGQEATSQREVGRARTRGYGRGRGRRRLCACRRKRRRGSPTGNMNLVRNAARAAPVVGTVSPLLTWGRTLNTDLPSVKRDRYAYVSV</sequence>
<feature type="compositionally biased region" description="Basic and acidic residues" evidence="1">
    <location>
        <begin position="92"/>
        <end position="101"/>
    </location>
</feature>
<feature type="region of interest" description="Disordered" evidence="1">
    <location>
        <begin position="249"/>
        <end position="274"/>
    </location>
</feature>
<name>A0A5E4PT47_9NEOP</name>
<feature type="region of interest" description="Disordered" evidence="1">
    <location>
        <begin position="88"/>
        <end position="112"/>
    </location>
</feature>
<evidence type="ECO:0000313" key="3">
    <source>
        <dbReference type="Proteomes" id="UP000324832"/>
    </source>
</evidence>